<accession>A0A814UVA7</accession>
<gene>
    <name evidence="8" type="ORF">EDS130_LOCUS24168</name>
</gene>
<evidence type="ECO:0000256" key="1">
    <source>
        <dbReference type="ARBA" id="ARBA00004123"/>
    </source>
</evidence>
<sequence length="520" mass="59266">MNDDNDIPSIFNNNRTTTTTGNPPLFTCSIKLDKQDYEKKIQIERTFRQFIDEIRVQRSNLPPEAQTELTSKQAPLEYYDGYFIDRNGDELCSLNVGALQQGWLIPDYEQVYRIALPDSEQHASLQRARRPKPTCFNCGALDHGVNGCPMKLDSERIRRSREQYQEQMAEACGYNDLSHMNSGYGNSGEAASRYHEDSYQSSLNDQVIIEERFRRFQPGVISYELRQALGLRDNQVPLYVYNMRRCGYPPGWLREARVKKSGLQVFHDNEEGEIIEAKKAEPIDPTGQDNVFPGALLDDNMQTQADLNNEDSYEYDFDKVVSYPGFNIPLSDGIIDEAYTCPNLPAFDKQQSKENLIEEMYLLKKPSLKRKSTLETYKPTPIEELNTPKQVKASSTVESNSPSVLIDQEQSSSSATTTTMTNYEQKSLSQVSGTPLWMFSNAPKSHVPQQLPSRDQFQQGICDHLPFENLPSYQTEKVGRIFELLKDVQKRLESLNNDGSSAAKNEDNNMQMSPEHTSQS</sequence>
<evidence type="ECO:0000256" key="2">
    <source>
        <dbReference type="ARBA" id="ARBA00022723"/>
    </source>
</evidence>
<comment type="subcellular location">
    <subcellularLocation>
        <location evidence="1">Nucleus</location>
    </subcellularLocation>
</comment>
<comment type="caution">
    <text evidence="8">The sequence shown here is derived from an EMBL/GenBank/DDBJ whole genome shotgun (WGS) entry which is preliminary data.</text>
</comment>
<dbReference type="GO" id="GO:0003723">
    <property type="term" value="F:RNA binding"/>
    <property type="evidence" value="ECO:0007669"/>
    <property type="project" value="TreeGrafter"/>
</dbReference>
<dbReference type="Proteomes" id="UP000663852">
    <property type="component" value="Unassembled WGS sequence"/>
</dbReference>
<name>A0A814UVA7_ADIRI</name>
<evidence type="ECO:0000256" key="5">
    <source>
        <dbReference type="ARBA" id="ARBA00023242"/>
    </source>
</evidence>
<keyword evidence="4" id="KW-0862">Zinc</keyword>
<feature type="domain" description="PSP proline-rich" evidence="7">
    <location>
        <begin position="213"/>
        <end position="265"/>
    </location>
</feature>
<protein>
    <recommendedName>
        <fullName evidence="7">PSP proline-rich domain-containing protein</fullName>
    </recommendedName>
</protein>
<keyword evidence="3" id="KW-0863">Zinc-finger</keyword>
<dbReference type="InterPro" id="IPR006568">
    <property type="entry name" value="PSP_pro-rich"/>
</dbReference>
<evidence type="ECO:0000259" key="7">
    <source>
        <dbReference type="SMART" id="SM00581"/>
    </source>
</evidence>
<dbReference type="EMBL" id="CAJNOJ010000136">
    <property type="protein sequence ID" value="CAF1179650.1"/>
    <property type="molecule type" value="Genomic_DNA"/>
</dbReference>
<reference evidence="8" key="1">
    <citation type="submission" date="2021-02" db="EMBL/GenBank/DDBJ databases">
        <authorList>
            <person name="Nowell W R."/>
        </authorList>
    </citation>
    <scope>NUCLEOTIDE SEQUENCE</scope>
</reference>
<organism evidence="8 9">
    <name type="scientific">Adineta ricciae</name>
    <name type="common">Rotifer</name>
    <dbReference type="NCBI Taxonomy" id="249248"/>
    <lineage>
        <taxon>Eukaryota</taxon>
        <taxon>Metazoa</taxon>
        <taxon>Spiralia</taxon>
        <taxon>Gnathifera</taxon>
        <taxon>Rotifera</taxon>
        <taxon>Eurotatoria</taxon>
        <taxon>Bdelloidea</taxon>
        <taxon>Adinetida</taxon>
        <taxon>Adinetidae</taxon>
        <taxon>Adineta</taxon>
    </lineage>
</organism>
<proteinExistence type="predicted"/>
<feature type="region of interest" description="Disordered" evidence="6">
    <location>
        <begin position="495"/>
        <end position="520"/>
    </location>
</feature>
<keyword evidence="2" id="KW-0479">Metal-binding</keyword>
<feature type="region of interest" description="Disordered" evidence="6">
    <location>
        <begin position="389"/>
        <end position="419"/>
    </location>
</feature>
<evidence type="ECO:0000256" key="6">
    <source>
        <dbReference type="SAM" id="MobiDB-lite"/>
    </source>
</evidence>
<dbReference type="PANTHER" id="PTHR13316:SF0">
    <property type="entry name" value="ZINC FINGER CCHC DOMAIN-CONTAINING PROTEIN 8"/>
    <property type="match status" value="1"/>
</dbReference>
<evidence type="ECO:0000313" key="8">
    <source>
        <dbReference type="EMBL" id="CAF1179650.1"/>
    </source>
</evidence>
<dbReference type="GO" id="GO:0071013">
    <property type="term" value="C:catalytic step 2 spliceosome"/>
    <property type="evidence" value="ECO:0007669"/>
    <property type="project" value="TreeGrafter"/>
</dbReference>
<dbReference type="InterPro" id="IPR052115">
    <property type="entry name" value="NEXT_complex_subunit_ZCCHC8"/>
</dbReference>
<dbReference type="GO" id="GO:0008270">
    <property type="term" value="F:zinc ion binding"/>
    <property type="evidence" value="ECO:0007669"/>
    <property type="project" value="UniProtKB-KW"/>
</dbReference>
<dbReference type="AlphaFoldDB" id="A0A814UVA7"/>
<dbReference type="Pfam" id="PF04046">
    <property type="entry name" value="PSP"/>
    <property type="match status" value="1"/>
</dbReference>
<evidence type="ECO:0000313" key="9">
    <source>
        <dbReference type="Proteomes" id="UP000663852"/>
    </source>
</evidence>
<evidence type="ECO:0000256" key="4">
    <source>
        <dbReference type="ARBA" id="ARBA00022833"/>
    </source>
</evidence>
<dbReference type="PANTHER" id="PTHR13316">
    <property type="entry name" value="ZINC FINGER, CCHC DOMAIN CONTAINING 8"/>
    <property type="match status" value="1"/>
</dbReference>
<dbReference type="SMART" id="SM00581">
    <property type="entry name" value="PSP"/>
    <property type="match status" value="1"/>
</dbReference>
<dbReference type="OrthoDB" id="8026949at2759"/>
<feature type="compositionally biased region" description="Polar residues" evidence="6">
    <location>
        <begin position="389"/>
        <end position="403"/>
    </location>
</feature>
<keyword evidence="5" id="KW-0539">Nucleus</keyword>
<evidence type="ECO:0000256" key="3">
    <source>
        <dbReference type="ARBA" id="ARBA00022771"/>
    </source>
</evidence>